<organism evidence="1 2">
    <name type="scientific">Allorhodopirellula heiligendammensis</name>
    <dbReference type="NCBI Taxonomy" id="2714739"/>
    <lineage>
        <taxon>Bacteria</taxon>
        <taxon>Pseudomonadati</taxon>
        <taxon>Planctomycetota</taxon>
        <taxon>Planctomycetia</taxon>
        <taxon>Pirellulales</taxon>
        <taxon>Pirellulaceae</taxon>
        <taxon>Allorhodopirellula</taxon>
    </lineage>
</organism>
<name>A0A5C6C4R0_9BACT</name>
<protein>
    <submittedName>
        <fullName evidence="1">Uncharacterized protein</fullName>
    </submittedName>
</protein>
<reference evidence="1 2" key="1">
    <citation type="journal article" date="2020" name="Antonie Van Leeuwenhoek">
        <title>Rhodopirellula heiligendammensis sp. nov., Rhodopirellula pilleata sp. nov., and Rhodopirellula solitaria sp. nov. isolated from natural or artificial marine surfaces in Northern Germany and California, USA, and emended description of the genus Rhodopirellula.</title>
        <authorList>
            <person name="Kallscheuer N."/>
            <person name="Wiegand S."/>
            <person name="Jogler M."/>
            <person name="Boedeker C."/>
            <person name="Peeters S.H."/>
            <person name="Rast P."/>
            <person name="Heuer A."/>
            <person name="Jetten M.S.M."/>
            <person name="Rohde M."/>
            <person name="Jogler C."/>
        </authorList>
    </citation>
    <scope>NUCLEOTIDE SEQUENCE [LARGE SCALE GENOMIC DNA]</scope>
    <source>
        <strain evidence="1 2">Poly21</strain>
    </source>
</reference>
<evidence type="ECO:0000313" key="2">
    <source>
        <dbReference type="Proteomes" id="UP000319908"/>
    </source>
</evidence>
<dbReference type="EMBL" id="SJPU01000001">
    <property type="protein sequence ID" value="TWU19095.1"/>
    <property type="molecule type" value="Genomic_DNA"/>
</dbReference>
<dbReference type="AlphaFoldDB" id="A0A5C6C4R0"/>
<dbReference type="Pfam" id="PF07585">
    <property type="entry name" value="BBP7"/>
    <property type="match status" value="1"/>
</dbReference>
<keyword evidence="2" id="KW-1185">Reference proteome</keyword>
<accession>A0A5C6C4R0</accession>
<dbReference type="InterPro" id="IPR011446">
    <property type="entry name" value="BBP7"/>
</dbReference>
<evidence type="ECO:0000313" key="1">
    <source>
        <dbReference type="EMBL" id="TWU19095.1"/>
    </source>
</evidence>
<dbReference type="Proteomes" id="UP000319908">
    <property type="component" value="Unassembled WGS sequence"/>
</dbReference>
<gene>
    <name evidence="1" type="ORF">Poly21_12660</name>
</gene>
<comment type="caution">
    <text evidence="1">The sequence shown here is derived from an EMBL/GenBank/DDBJ whole genome shotgun (WGS) entry which is preliminary data.</text>
</comment>
<sequence>MTKQIQAGDGPSHLAMNAAKLLFARIGGGRCVRAMSRLNTWVAAPQKAGSDEKVAPAYVHFRRLRAVAGILLVCVCSPVPLIAQTSPTASSPRRIPVRGYSAPSSADSRILKEKPGVQPGRVTSVEIRNADGEVMDSELAEGEYFMGAAPLPIAVGQSLPTRMASSPSMALESPFLDDPEVIVGEEYADPEVLEFDEYSDFEGSQMFGDSIDGGCDACDAATTGVCDSCRYGDGYYGPYDARVEHLARFLAHPLAGFWARAEYANLTLDGQGAPPLVTTGDPGTPLANAGVLGQSGTRTLYGGNELGDGSRSGGRFEIGRYFGASGLGLSASILFADDVDDQFSADSSTYAILARPYVDVSPGGMGSDADLVSFPAQYAGSVNVQSSTQFAAGDVLLRAMLISRADRQLESLVGYTYLQLDDDLNISDSTRILGSSSGLGIGTLIDRTDRFQATNRFNGAAFGVRTETSWGRWSLASMLKLGIGRTSSTVKAYGLTRTTGPAVDIQNGGLLVQSSNMGSRDYSEFAVSPELRLMLSRQLPYGWNASVGYHFLYLSRVLRAGEQIDPYLNLTQASPGGLQGFASPRPDVYYSDLTANAITFGVMRNF</sequence>
<dbReference type="RefSeq" id="WP_302117745.1">
    <property type="nucleotide sequence ID" value="NZ_SJPU01000001.1"/>
</dbReference>
<proteinExistence type="predicted"/>